<dbReference type="InterPro" id="IPR011060">
    <property type="entry name" value="RibuloseP-bd_barrel"/>
</dbReference>
<name>A0A2U3QIM8_9BACT</name>
<dbReference type="InterPro" id="IPR044643">
    <property type="entry name" value="TrpF_fam"/>
</dbReference>
<dbReference type="GO" id="GO:0000162">
    <property type="term" value="P:L-tryptophan biosynthetic process"/>
    <property type="evidence" value="ECO:0007669"/>
    <property type="project" value="UniProtKB-UniRule"/>
</dbReference>
<dbReference type="InterPro" id="IPR013785">
    <property type="entry name" value="Aldolase_TIM"/>
</dbReference>
<dbReference type="InterPro" id="IPR001240">
    <property type="entry name" value="PRAI_dom"/>
</dbReference>
<dbReference type="Gene3D" id="3.20.20.70">
    <property type="entry name" value="Aldolase class I"/>
    <property type="match status" value="1"/>
</dbReference>
<dbReference type="AlphaFoldDB" id="A0A2U3QIM8"/>
<organism evidence="12 13">
    <name type="scientific">Candidatus Sulfobium mesophilum</name>
    <dbReference type="NCBI Taxonomy" id="2016548"/>
    <lineage>
        <taxon>Bacteria</taxon>
        <taxon>Pseudomonadati</taxon>
        <taxon>Nitrospirota</taxon>
        <taxon>Nitrospiria</taxon>
        <taxon>Nitrospirales</taxon>
        <taxon>Nitrospiraceae</taxon>
        <taxon>Candidatus Sulfobium</taxon>
    </lineage>
</organism>
<comment type="catalytic activity">
    <reaction evidence="1 10">
        <text>N-(5-phospho-beta-D-ribosyl)anthranilate = 1-(2-carboxyphenylamino)-1-deoxy-D-ribulose 5-phosphate</text>
        <dbReference type="Rhea" id="RHEA:21540"/>
        <dbReference type="ChEBI" id="CHEBI:18277"/>
        <dbReference type="ChEBI" id="CHEBI:58613"/>
        <dbReference type="EC" id="5.3.1.24"/>
    </reaction>
</comment>
<keyword evidence="8 10" id="KW-0057">Aromatic amino acid biosynthesis</keyword>
<comment type="pathway">
    <text evidence="2 10">Amino-acid biosynthesis; L-tryptophan biosynthesis; L-tryptophan from chorismate: step 3/5.</text>
</comment>
<evidence type="ECO:0000256" key="9">
    <source>
        <dbReference type="ARBA" id="ARBA00023235"/>
    </source>
</evidence>
<dbReference type="SUPFAM" id="SSF51366">
    <property type="entry name" value="Ribulose-phoshate binding barrel"/>
    <property type="match status" value="1"/>
</dbReference>
<evidence type="ECO:0000256" key="2">
    <source>
        <dbReference type="ARBA" id="ARBA00004664"/>
    </source>
</evidence>
<dbReference type="EC" id="5.3.1.24" evidence="4 10"/>
<evidence type="ECO:0000256" key="6">
    <source>
        <dbReference type="ARBA" id="ARBA00022605"/>
    </source>
</evidence>
<dbReference type="UniPathway" id="UPA00035">
    <property type="reaction ID" value="UER00042"/>
</dbReference>
<dbReference type="PANTHER" id="PTHR42894:SF1">
    <property type="entry name" value="N-(5'-PHOSPHORIBOSYL)ANTHRANILATE ISOMERASE"/>
    <property type="match status" value="1"/>
</dbReference>
<evidence type="ECO:0000256" key="5">
    <source>
        <dbReference type="ARBA" id="ARBA00022272"/>
    </source>
</evidence>
<evidence type="ECO:0000256" key="10">
    <source>
        <dbReference type="HAMAP-Rule" id="MF_00135"/>
    </source>
</evidence>
<dbReference type="GO" id="GO:0004640">
    <property type="term" value="F:phosphoribosylanthranilate isomerase activity"/>
    <property type="evidence" value="ECO:0007669"/>
    <property type="project" value="UniProtKB-UniRule"/>
</dbReference>
<comment type="similarity">
    <text evidence="3 10">Belongs to the TrpF family.</text>
</comment>
<evidence type="ECO:0000256" key="7">
    <source>
        <dbReference type="ARBA" id="ARBA00022822"/>
    </source>
</evidence>
<dbReference type="Proteomes" id="UP000245125">
    <property type="component" value="Unassembled WGS sequence"/>
</dbReference>
<sequence>MVKVKICGITNIEDAMAAVDFGADALGFVFVKKSPRYIQPKKAAQIIDELPLFIQTVGVFANETTENIEAVISMARLDLAQLHGDEPPAMCKLSRRVIKAIRVKSLESLAPLGEYGRHVSAFLLDTYTPEKLGGTGMIFNWDVAVEAKQFGQIILAGGLTTDNVAEAVRHVTPYGVDVSSGVELKKGKKDLEKVRLFIERAKSA</sequence>
<keyword evidence="13" id="KW-1185">Reference proteome</keyword>
<evidence type="ECO:0000256" key="3">
    <source>
        <dbReference type="ARBA" id="ARBA00007571"/>
    </source>
</evidence>
<evidence type="ECO:0000256" key="1">
    <source>
        <dbReference type="ARBA" id="ARBA00001164"/>
    </source>
</evidence>
<evidence type="ECO:0000256" key="4">
    <source>
        <dbReference type="ARBA" id="ARBA00012572"/>
    </source>
</evidence>
<evidence type="ECO:0000259" key="11">
    <source>
        <dbReference type="Pfam" id="PF00697"/>
    </source>
</evidence>
<keyword evidence="7 10" id="KW-0822">Tryptophan biosynthesis</keyword>
<keyword evidence="9 10" id="KW-0413">Isomerase</keyword>
<feature type="domain" description="N-(5'phosphoribosyl) anthranilate isomerase (PRAI)" evidence="11">
    <location>
        <begin position="4"/>
        <end position="199"/>
    </location>
</feature>
<keyword evidence="6 10" id="KW-0028">Amino-acid biosynthesis</keyword>
<gene>
    <name evidence="10 12" type="primary">trpF</name>
    <name evidence="12" type="ORF">NBG4_490012</name>
</gene>
<dbReference type="PANTHER" id="PTHR42894">
    <property type="entry name" value="N-(5'-PHOSPHORIBOSYL)ANTHRANILATE ISOMERASE"/>
    <property type="match status" value="1"/>
</dbReference>
<dbReference type="NCBIfam" id="NF002298">
    <property type="entry name" value="PRK01222.1-4"/>
    <property type="match status" value="1"/>
</dbReference>
<dbReference type="HAMAP" id="MF_00135">
    <property type="entry name" value="PRAI"/>
    <property type="match status" value="1"/>
</dbReference>
<evidence type="ECO:0000313" key="13">
    <source>
        <dbReference type="Proteomes" id="UP000245125"/>
    </source>
</evidence>
<accession>A0A2U3QIM8</accession>
<protein>
    <recommendedName>
        <fullName evidence="5 10">N-(5'-phosphoribosyl)anthranilate isomerase</fullName>
        <shortName evidence="10">PRAI</shortName>
        <ecNumber evidence="4 10">5.3.1.24</ecNumber>
    </recommendedName>
</protein>
<dbReference type="FunFam" id="3.20.20.70:FF:000075">
    <property type="entry name" value="Tryptophan biosynthesis protein TRP1"/>
    <property type="match status" value="1"/>
</dbReference>
<reference evidence="13" key="1">
    <citation type="submission" date="2018-03" db="EMBL/GenBank/DDBJ databases">
        <authorList>
            <person name="Zecchin S."/>
        </authorList>
    </citation>
    <scope>NUCLEOTIDE SEQUENCE [LARGE SCALE GENOMIC DNA]</scope>
</reference>
<evidence type="ECO:0000256" key="8">
    <source>
        <dbReference type="ARBA" id="ARBA00023141"/>
    </source>
</evidence>
<evidence type="ECO:0000313" key="12">
    <source>
        <dbReference type="EMBL" id="SPQ01253.1"/>
    </source>
</evidence>
<proteinExistence type="inferred from homology"/>
<dbReference type="OrthoDB" id="9786954at2"/>
<dbReference type="Pfam" id="PF00697">
    <property type="entry name" value="PRAI"/>
    <property type="match status" value="1"/>
</dbReference>
<dbReference type="EMBL" id="OUUY01000096">
    <property type="protein sequence ID" value="SPQ01253.1"/>
    <property type="molecule type" value="Genomic_DNA"/>
</dbReference>
<dbReference type="CDD" id="cd00405">
    <property type="entry name" value="PRAI"/>
    <property type="match status" value="1"/>
</dbReference>